<proteinExistence type="predicted"/>
<reference evidence="2 3" key="2">
    <citation type="journal article" date="2012" name="PLoS Pathog.">
        <title>Diverse lifestyles and strategies of plant pathogenesis encoded in the genomes of eighteen Dothideomycetes fungi.</title>
        <authorList>
            <person name="Ohm R.A."/>
            <person name="Feau N."/>
            <person name="Henrissat B."/>
            <person name="Schoch C.L."/>
            <person name="Horwitz B.A."/>
            <person name="Barry K.W."/>
            <person name="Condon B.J."/>
            <person name="Copeland A.C."/>
            <person name="Dhillon B."/>
            <person name="Glaser F."/>
            <person name="Hesse C.N."/>
            <person name="Kosti I."/>
            <person name="LaButti K."/>
            <person name="Lindquist E.A."/>
            <person name="Lucas S."/>
            <person name="Salamov A.A."/>
            <person name="Bradshaw R.E."/>
            <person name="Ciuffetti L."/>
            <person name="Hamelin R.C."/>
            <person name="Kema G.H.J."/>
            <person name="Lawrence C."/>
            <person name="Scott J.A."/>
            <person name="Spatafora J.W."/>
            <person name="Turgeon B.G."/>
            <person name="de Wit P.J.G.M."/>
            <person name="Zhong S."/>
            <person name="Goodwin S.B."/>
            <person name="Grigoriev I.V."/>
        </authorList>
    </citation>
    <scope>NUCLEOTIDE SEQUENCE [LARGE SCALE GENOMIC DNA]</scope>
    <source>
        <strain evidence="3">NZE10 / CBS 128990</strain>
    </source>
</reference>
<keyword evidence="3" id="KW-1185">Reference proteome</keyword>
<organism evidence="2 3">
    <name type="scientific">Dothistroma septosporum (strain NZE10 / CBS 128990)</name>
    <name type="common">Red band needle blight fungus</name>
    <name type="synonym">Mycosphaerella pini</name>
    <dbReference type="NCBI Taxonomy" id="675120"/>
    <lineage>
        <taxon>Eukaryota</taxon>
        <taxon>Fungi</taxon>
        <taxon>Dikarya</taxon>
        <taxon>Ascomycota</taxon>
        <taxon>Pezizomycotina</taxon>
        <taxon>Dothideomycetes</taxon>
        <taxon>Dothideomycetidae</taxon>
        <taxon>Mycosphaerellales</taxon>
        <taxon>Mycosphaerellaceae</taxon>
        <taxon>Dothistroma</taxon>
    </lineage>
</organism>
<accession>N1PQZ1</accession>
<name>N1PQZ1_DOTSN</name>
<evidence type="ECO:0000313" key="2">
    <source>
        <dbReference type="EMBL" id="EME45866.1"/>
    </source>
</evidence>
<dbReference type="EMBL" id="KB446538">
    <property type="protein sequence ID" value="EME45866.1"/>
    <property type="molecule type" value="Genomic_DNA"/>
</dbReference>
<dbReference type="HOGENOM" id="CLU_2960715_0_0_1"/>
<protein>
    <submittedName>
        <fullName evidence="2">Uncharacterized protein</fullName>
    </submittedName>
</protein>
<feature type="compositionally biased region" description="Polar residues" evidence="1">
    <location>
        <begin position="1"/>
        <end position="10"/>
    </location>
</feature>
<gene>
    <name evidence="2" type="ORF">DOTSEDRAFT_71532</name>
</gene>
<reference evidence="3" key="1">
    <citation type="journal article" date="2012" name="PLoS Genet.">
        <title>The genomes of the fungal plant pathogens Cladosporium fulvum and Dothistroma septosporum reveal adaptation to different hosts and lifestyles but also signatures of common ancestry.</title>
        <authorList>
            <person name="de Wit P.J.G.M."/>
            <person name="van der Burgt A."/>
            <person name="Oekmen B."/>
            <person name="Stergiopoulos I."/>
            <person name="Abd-Elsalam K.A."/>
            <person name="Aerts A.L."/>
            <person name="Bahkali A.H."/>
            <person name="Beenen H.G."/>
            <person name="Chettri P."/>
            <person name="Cox M.P."/>
            <person name="Datema E."/>
            <person name="de Vries R.P."/>
            <person name="Dhillon B."/>
            <person name="Ganley A.R."/>
            <person name="Griffiths S.A."/>
            <person name="Guo Y."/>
            <person name="Hamelin R.C."/>
            <person name="Henrissat B."/>
            <person name="Kabir M.S."/>
            <person name="Jashni M.K."/>
            <person name="Kema G."/>
            <person name="Klaubauf S."/>
            <person name="Lapidus A."/>
            <person name="Levasseur A."/>
            <person name="Lindquist E."/>
            <person name="Mehrabi R."/>
            <person name="Ohm R.A."/>
            <person name="Owen T.J."/>
            <person name="Salamov A."/>
            <person name="Schwelm A."/>
            <person name="Schijlen E."/>
            <person name="Sun H."/>
            <person name="van den Burg H.A."/>
            <person name="van Ham R.C.H.J."/>
            <person name="Zhang S."/>
            <person name="Goodwin S.B."/>
            <person name="Grigoriev I.V."/>
            <person name="Collemare J."/>
            <person name="Bradshaw R.E."/>
        </authorList>
    </citation>
    <scope>NUCLEOTIDE SEQUENCE [LARGE SCALE GENOMIC DNA]</scope>
    <source>
        <strain evidence="3">NZE10 / CBS 128990</strain>
    </source>
</reference>
<dbReference type="Proteomes" id="UP000016933">
    <property type="component" value="Unassembled WGS sequence"/>
</dbReference>
<dbReference type="AlphaFoldDB" id="N1PQZ1"/>
<evidence type="ECO:0000313" key="3">
    <source>
        <dbReference type="Proteomes" id="UP000016933"/>
    </source>
</evidence>
<evidence type="ECO:0000256" key="1">
    <source>
        <dbReference type="SAM" id="MobiDB-lite"/>
    </source>
</evidence>
<sequence>MRITMANTRTGIKDMAQSGDLTSGIDVIRTSSEAERRGPVRHAPYPQQSRGKMTDCELA</sequence>
<feature type="region of interest" description="Disordered" evidence="1">
    <location>
        <begin position="1"/>
        <end position="59"/>
    </location>
</feature>